<dbReference type="InterPro" id="IPR000276">
    <property type="entry name" value="GPCR_Rhodpsn"/>
</dbReference>
<evidence type="ECO:0000256" key="8">
    <source>
        <dbReference type="ARBA" id="ARBA00023224"/>
    </source>
</evidence>
<feature type="transmembrane region" description="Helical" evidence="9">
    <location>
        <begin position="93"/>
        <end position="123"/>
    </location>
</feature>
<keyword evidence="4 9" id="KW-1133">Transmembrane helix</keyword>
<organism evidence="11 12">
    <name type="scientific">Ramazzottius varieornatus</name>
    <name type="common">Water bear</name>
    <name type="synonym">Tardigrade</name>
    <dbReference type="NCBI Taxonomy" id="947166"/>
    <lineage>
        <taxon>Eukaryota</taxon>
        <taxon>Metazoa</taxon>
        <taxon>Ecdysozoa</taxon>
        <taxon>Tardigrada</taxon>
        <taxon>Eutardigrada</taxon>
        <taxon>Parachela</taxon>
        <taxon>Hypsibioidea</taxon>
        <taxon>Ramazzottiidae</taxon>
        <taxon>Ramazzottius</taxon>
    </lineage>
</organism>
<feature type="transmembrane region" description="Helical" evidence="9">
    <location>
        <begin position="194"/>
        <end position="214"/>
    </location>
</feature>
<keyword evidence="5" id="KW-0297">G-protein coupled receptor</keyword>
<feature type="transmembrane region" description="Helical" evidence="9">
    <location>
        <begin position="277"/>
        <end position="298"/>
    </location>
</feature>
<evidence type="ECO:0000256" key="1">
    <source>
        <dbReference type="ARBA" id="ARBA00004651"/>
    </source>
</evidence>
<dbReference type="EMBL" id="BDGG01000018">
    <property type="protein sequence ID" value="GAV08578.1"/>
    <property type="molecule type" value="Genomic_DNA"/>
</dbReference>
<evidence type="ECO:0000256" key="3">
    <source>
        <dbReference type="ARBA" id="ARBA00022692"/>
    </source>
</evidence>
<proteinExistence type="predicted"/>
<protein>
    <recommendedName>
        <fullName evidence="10">G-protein coupled receptors family 1 profile domain-containing protein</fullName>
    </recommendedName>
</protein>
<feature type="transmembrane region" description="Helical" evidence="9">
    <location>
        <begin position="66"/>
        <end position="87"/>
    </location>
</feature>
<keyword evidence="8" id="KW-0807">Transducer</keyword>
<keyword evidence="2" id="KW-1003">Cell membrane</keyword>
<evidence type="ECO:0000256" key="6">
    <source>
        <dbReference type="ARBA" id="ARBA00023136"/>
    </source>
</evidence>
<dbReference type="PROSITE" id="PS50262">
    <property type="entry name" value="G_PROTEIN_RECEP_F1_2"/>
    <property type="match status" value="1"/>
</dbReference>
<dbReference type="Proteomes" id="UP000186922">
    <property type="component" value="Unassembled WGS sequence"/>
</dbReference>
<evidence type="ECO:0000256" key="9">
    <source>
        <dbReference type="SAM" id="Phobius"/>
    </source>
</evidence>
<evidence type="ECO:0000259" key="10">
    <source>
        <dbReference type="PROSITE" id="PS50262"/>
    </source>
</evidence>
<feature type="transmembrane region" description="Helical" evidence="9">
    <location>
        <begin position="29"/>
        <end position="54"/>
    </location>
</feature>
<keyword evidence="12" id="KW-1185">Reference proteome</keyword>
<comment type="caution">
    <text evidence="11">The sequence shown here is derived from an EMBL/GenBank/DDBJ whole genome shotgun (WGS) entry which is preliminary data.</text>
</comment>
<dbReference type="CDD" id="cd00637">
    <property type="entry name" value="7tm_classA_rhodopsin-like"/>
    <property type="match status" value="1"/>
</dbReference>
<dbReference type="GO" id="GO:0007218">
    <property type="term" value="P:neuropeptide signaling pathway"/>
    <property type="evidence" value="ECO:0007669"/>
    <property type="project" value="TreeGrafter"/>
</dbReference>
<comment type="subcellular location">
    <subcellularLocation>
        <location evidence="1">Cell membrane</location>
        <topology evidence="1">Multi-pass membrane protein</topology>
    </subcellularLocation>
</comment>
<evidence type="ECO:0000256" key="2">
    <source>
        <dbReference type="ARBA" id="ARBA00022475"/>
    </source>
</evidence>
<evidence type="ECO:0000256" key="7">
    <source>
        <dbReference type="ARBA" id="ARBA00023170"/>
    </source>
</evidence>
<keyword evidence="6 9" id="KW-0472">Membrane</keyword>
<dbReference type="SUPFAM" id="SSF81321">
    <property type="entry name" value="Family A G protein-coupled receptor-like"/>
    <property type="match status" value="1"/>
</dbReference>
<gene>
    <name evidence="11" type="primary">RvY_18244-1</name>
    <name evidence="11" type="synonym">RvY_18244.1</name>
    <name evidence="11" type="ORF">RvY_18244</name>
</gene>
<dbReference type="InterPro" id="IPR017452">
    <property type="entry name" value="GPCR_Rhodpsn_7TM"/>
</dbReference>
<dbReference type="GO" id="GO:0005886">
    <property type="term" value="C:plasma membrane"/>
    <property type="evidence" value="ECO:0007669"/>
    <property type="project" value="UniProtKB-SubCell"/>
</dbReference>
<dbReference type="GO" id="GO:0008528">
    <property type="term" value="F:G protein-coupled peptide receptor activity"/>
    <property type="evidence" value="ECO:0007669"/>
    <property type="project" value="TreeGrafter"/>
</dbReference>
<evidence type="ECO:0000256" key="5">
    <source>
        <dbReference type="ARBA" id="ARBA00023040"/>
    </source>
</evidence>
<accession>A0A1D1W8G0</accession>
<dbReference type="AlphaFoldDB" id="A0A1D1W8G0"/>
<keyword evidence="7" id="KW-0675">Receptor</keyword>
<feature type="domain" description="G-protein coupled receptors family 1 profile" evidence="10">
    <location>
        <begin position="46"/>
        <end position="333"/>
    </location>
</feature>
<evidence type="ECO:0000256" key="4">
    <source>
        <dbReference type="ARBA" id="ARBA00022989"/>
    </source>
</evidence>
<feature type="transmembrane region" description="Helical" evidence="9">
    <location>
        <begin position="144"/>
        <end position="168"/>
    </location>
</feature>
<name>A0A1D1W8G0_RAMVA</name>
<feature type="transmembrane region" description="Helical" evidence="9">
    <location>
        <begin position="318"/>
        <end position="340"/>
    </location>
</feature>
<dbReference type="PANTHER" id="PTHR24230">
    <property type="entry name" value="G-PROTEIN COUPLED RECEPTOR"/>
    <property type="match status" value="1"/>
</dbReference>
<dbReference type="Pfam" id="PF00001">
    <property type="entry name" value="7tm_1"/>
    <property type="match status" value="1"/>
</dbReference>
<dbReference type="Gene3D" id="1.20.1070.10">
    <property type="entry name" value="Rhodopsin 7-helix transmembrane proteins"/>
    <property type="match status" value="1"/>
</dbReference>
<sequence>MAGSMNISVASNMTNQTFFVPSPVNPVRALAHFTICWIEAVALALSAAIPLTAFIKVPLLRTGFNYFLISFLLTNLMYALYLPIFAWDVYFDGWLISTGLCAFYTSLAPLAGILTGWIQLLITGNRLWALYFPHHYRSHHSKRSSLISCLVIWMLALLVVVLFGAVLYKLLQIYPYSGRCFGKADILLETPTKLLFLLLDIAPLVILSAYPWLLRKYLAMRRQHANLVEKNRTATSNVNTNSSAAQAVVNCLGPTATAETTALAAKPLVVQKSSTKFLVLTWVVVCITLFWSPVLLYGVIQSVTGMKVESDISSSAFIVNWMLLCQCTEPWIFVLTVPLLRQTVKQLFRRT</sequence>
<evidence type="ECO:0000313" key="11">
    <source>
        <dbReference type="EMBL" id="GAV08578.1"/>
    </source>
</evidence>
<reference evidence="11 12" key="1">
    <citation type="journal article" date="2016" name="Nat. Commun.">
        <title>Extremotolerant tardigrade genome and improved radiotolerance of human cultured cells by tardigrade-unique protein.</title>
        <authorList>
            <person name="Hashimoto T."/>
            <person name="Horikawa D.D."/>
            <person name="Saito Y."/>
            <person name="Kuwahara H."/>
            <person name="Kozuka-Hata H."/>
            <person name="Shin-I T."/>
            <person name="Minakuchi Y."/>
            <person name="Ohishi K."/>
            <person name="Motoyama A."/>
            <person name="Aizu T."/>
            <person name="Enomoto A."/>
            <person name="Kondo K."/>
            <person name="Tanaka S."/>
            <person name="Hara Y."/>
            <person name="Koshikawa S."/>
            <person name="Sagara H."/>
            <person name="Miura T."/>
            <person name="Yokobori S."/>
            <person name="Miyagawa K."/>
            <person name="Suzuki Y."/>
            <person name="Kubo T."/>
            <person name="Oyama M."/>
            <person name="Kohara Y."/>
            <person name="Fujiyama A."/>
            <person name="Arakawa K."/>
            <person name="Katayama T."/>
            <person name="Toyoda A."/>
            <person name="Kunieda T."/>
        </authorList>
    </citation>
    <scope>NUCLEOTIDE SEQUENCE [LARGE SCALE GENOMIC DNA]</scope>
    <source>
        <strain evidence="11 12">YOKOZUNA-1</strain>
    </source>
</reference>
<keyword evidence="3 9" id="KW-0812">Transmembrane</keyword>
<evidence type="ECO:0000313" key="12">
    <source>
        <dbReference type="Proteomes" id="UP000186922"/>
    </source>
</evidence>